<feature type="region of interest" description="Disordered" evidence="2">
    <location>
        <begin position="479"/>
        <end position="586"/>
    </location>
</feature>
<gene>
    <name evidence="4" type="ORF">CTEN210_00352</name>
</gene>
<evidence type="ECO:0000256" key="1">
    <source>
        <dbReference type="SAM" id="Coils"/>
    </source>
</evidence>
<comment type="caution">
    <text evidence="4">The sequence shown here is derived from an EMBL/GenBank/DDBJ whole genome shotgun (WGS) entry which is preliminary data.</text>
</comment>
<proteinExistence type="predicted"/>
<keyword evidence="5" id="KW-1185">Reference proteome</keyword>
<feature type="transmembrane region" description="Helical" evidence="3">
    <location>
        <begin position="45"/>
        <end position="64"/>
    </location>
</feature>
<keyword evidence="3" id="KW-0812">Transmembrane</keyword>
<feature type="compositionally biased region" description="Acidic residues" evidence="2">
    <location>
        <begin position="528"/>
        <end position="543"/>
    </location>
</feature>
<feature type="transmembrane region" description="Helical" evidence="3">
    <location>
        <begin position="174"/>
        <end position="192"/>
    </location>
</feature>
<feature type="compositionally biased region" description="Low complexity" evidence="2">
    <location>
        <begin position="560"/>
        <end position="571"/>
    </location>
</feature>
<evidence type="ECO:0000313" key="4">
    <source>
        <dbReference type="EMBL" id="GFH43879.1"/>
    </source>
</evidence>
<keyword evidence="3" id="KW-0472">Membrane</keyword>
<name>A0AAD3GZ22_9STRA</name>
<organism evidence="4 5">
    <name type="scientific">Chaetoceros tenuissimus</name>
    <dbReference type="NCBI Taxonomy" id="426638"/>
    <lineage>
        <taxon>Eukaryota</taxon>
        <taxon>Sar</taxon>
        <taxon>Stramenopiles</taxon>
        <taxon>Ochrophyta</taxon>
        <taxon>Bacillariophyta</taxon>
        <taxon>Coscinodiscophyceae</taxon>
        <taxon>Chaetocerotophycidae</taxon>
        <taxon>Chaetocerotales</taxon>
        <taxon>Chaetocerotaceae</taxon>
        <taxon>Chaetoceros</taxon>
    </lineage>
</organism>
<evidence type="ECO:0000256" key="2">
    <source>
        <dbReference type="SAM" id="MobiDB-lite"/>
    </source>
</evidence>
<feature type="transmembrane region" description="Helical" evidence="3">
    <location>
        <begin position="220"/>
        <end position="246"/>
    </location>
</feature>
<sequence length="586" mass="66695">MIRAFHYSSDSRFLVEGQSNLSDTTEQGSHEETPPTSMETFVAEIYTAAAAISIACNFLLLFLISRKKYPDEESKQPVYTRIMCALAIISSFSAGNYFVAGISGSLADNMSFPAVSSSFFNFSEIVKETSDISLKCYIQSIIDFSCYVAFMFSCCWLCLYFLLRMNYGVARISLFVEIAIYTVISLVTVWYTRFTLLRNVTVAPDPLFGMCLILPLSDDIIFVVYWTLFTGIFVFGTILAMFLIIYKTFREEQQINERSLSSFRQLSNQQQQMYPVISRSSFEATKDIAMQAISFVVFLIFAFYIQLFFAFQSGLIYQIMDVICCESQGIYVLGLYLWFEMRTIKKHYPNVSNKEALVAIFHQEKNMEPVVEGEESREETPLLVEKKRCLIDITMVEDDMCADVMNAFDEVDADQDEEEARRQAKRKEEEKRLKLQAENMRMFGGEGFDSSLHQALKASFGDLDLEIANRKLNHYNASKDASKPVTHRYGSIDPATFRTETTEEEVDNLSAEGTRDQSQLKIVGEGMVMEEIEEGDEEEEEDAKESSTDDKNQEQESSHAHAPAQQPQGAGRSVISDLTMISTLRF</sequence>
<feature type="transmembrane region" description="Helical" evidence="3">
    <location>
        <begin position="85"/>
        <end position="107"/>
    </location>
</feature>
<feature type="transmembrane region" description="Helical" evidence="3">
    <location>
        <begin position="137"/>
        <end position="162"/>
    </location>
</feature>
<evidence type="ECO:0000256" key="3">
    <source>
        <dbReference type="SAM" id="Phobius"/>
    </source>
</evidence>
<evidence type="ECO:0000313" key="5">
    <source>
        <dbReference type="Proteomes" id="UP001054902"/>
    </source>
</evidence>
<dbReference type="Proteomes" id="UP001054902">
    <property type="component" value="Unassembled WGS sequence"/>
</dbReference>
<keyword evidence="3" id="KW-1133">Transmembrane helix</keyword>
<protein>
    <submittedName>
        <fullName evidence="4">Uncharacterized protein</fullName>
    </submittedName>
</protein>
<keyword evidence="1" id="KW-0175">Coiled coil</keyword>
<accession>A0AAD3GZ22</accession>
<feature type="transmembrane region" description="Helical" evidence="3">
    <location>
        <begin position="288"/>
        <end position="309"/>
    </location>
</feature>
<reference evidence="4 5" key="1">
    <citation type="journal article" date="2021" name="Sci. Rep.">
        <title>The genome of the diatom Chaetoceros tenuissimus carries an ancient integrated fragment of an extant virus.</title>
        <authorList>
            <person name="Hongo Y."/>
            <person name="Kimura K."/>
            <person name="Takaki Y."/>
            <person name="Yoshida Y."/>
            <person name="Baba S."/>
            <person name="Kobayashi G."/>
            <person name="Nagasaki K."/>
            <person name="Hano T."/>
            <person name="Tomaru Y."/>
        </authorList>
    </citation>
    <scope>NUCLEOTIDE SEQUENCE [LARGE SCALE GENOMIC DNA]</scope>
    <source>
        <strain evidence="4 5">NIES-3715</strain>
    </source>
</reference>
<feature type="compositionally biased region" description="Basic and acidic residues" evidence="2">
    <location>
        <begin position="544"/>
        <end position="559"/>
    </location>
</feature>
<dbReference type="AlphaFoldDB" id="A0AAD3GZ22"/>
<dbReference type="EMBL" id="BLLK01000019">
    <property type="protein sequence ID" value="GFH43879.1"/>
    <property type="molecule type" value="Genomic_DNA"/>
</dbReference>
<feature type="coiled-coil region" evidence="1">
    <location>
        <begin position="410"/>
        <end position="437"/>
    </location>
</feature>